<evidence type="ECO:0008006" key="3">
    <source>
        <dbReference type="Google" id="ProtNLM"/>
    </source>
</evidence>
<comment type="similarity">
    <text evidence="1">Belongs to the ROK (NagC/XylR) family.</text>
</comment>
<dbReference type="GeneID" id="78081339"/>
<sequence>MRIGIDIGGSKIRMGVVDGGQIYKKIEAPTNATESEDAILSNLCDMIRKVMNSNIRGIGIGVPSVVDAEQGIVYNAVNIPSWKRVYLKDILEKEFRIPVFVNNESNCFAFGERYYGEGTAYRNIVCVTLGTGVGAGIIINDVLYNGNNTGAGEIGSLPYLDADYEYYCSRKFFDRNNISGRDALNMALVGDTKMILLWEEFGKHIGKLINAILFTYDPQAIILGGGLSAGYQLFSEKMFDVIATFPYPETIKRMKILLSRKEDIYLLGAAALVV</sequence>
<dbReference type="PANTHER" id="PTHR18964:SF149">
    <property type="entry name" value="BIFUNCTIONAL UDP-N-ACETYLGLUCOSAMINE 2-EPIMERASE_N-ACETYLMANNOSAMINE KINASE"/>
    <property type="match status" value="1"/>
</dbReference>
<gene>
    <name evidence="2" type="ORF">KL86DYS2_11906</name>
</gene>
<organism evidence="2">
    <name type="scientific">uncultured Dysgonomonas sp</name>
    <dbReference type="NCBI Taxonomy" id="206096"/>
    <lineage>
        <taxon>Bacteria</taxon>
        <taxon>Pseudomonadati</taxon>
        <taxon>Bacteroidota</taxon>
        <taxon>Bacteroidia</taxon>
        <taxon>Bacteroidales</taxon>
        <taxon>Dysgonomonadaceae</taxon>
        <taxon>Dysgonomonas</taxon>
        <taxon>environmental samples</taxon>
    </lineage>
</organism>
<dbReference type="InterPro" id="IPR000600">
    <property type="entry name" value="ROK"/>
</dbReference>
<name>A0A212JMT0_9BACT</name>
<reference evidence="2" key="1">
    <citation type="submission" date="2016-04" db="EMBL/GenBank/DDBJ databases">
        <authorList>
            <person name="Evans L.H."/>
            <person name="Alamgir A."/>
            <person name="Owens N."/>
            <person name="Weber N.D."/>
            <person name="Virtaneva K."/>
            <person name="Barbian K."/>
            <person name="Babar A."/>
            <person name="Rosenke K."/>
        </authorList>
    </citation>
    <scope>NUCLEOTIDE SEQUENCE</scope>
    <source>
        <strain evidence="2">86-2</strain>
    </source>
</reference>
<dbReference type="CDD" id="cd23763">
    <property type="entry name" value="ASKHA_ATPase_ROK"/>
    <property type="match status" value="1"/>
</dbReference>
<dbReference type="PANTHER" id="PTHR18964">
    <property type="entry name" value="ROK (REPRESSOR, ORF, KINASE) FAMILY"/>
    <property type="match status" value="1"/>
</dbReference>
<dbReference type="Gene3D" id="3.30.420.40">
    <property type="match status" value="2"/>
</dbReference>
<dbReference type="RefSeq" id="WP_006842028.1">
    <property type="nucleotide sequence ID" value="NZ_LT599021.1"/>
</dbReference>
<dbReference type="SUPFAM" id="SSF53067">
    <property type="entry name" value="Actin-like ATPase domain"/>
    <property type="match status" value="1"/>
</dbReference>
<proteinExistence type="inferred from homology"/>
<accession>A0A212JMT0</accession>
<protein>
    <recommendedName>
        <fullName evidence="3">ROK family protein</fullName>
    </recommendedName>
</protein>
<dbReference type="Pfam" id="PF00480">
    <property type="entry name" value="ROK"/>
    <property type="match status" value="1"/>
</dbReference>
<dbReference type="AlphaFoldDB" id="A0A212JMT0"/>
<evidence type="ECO:0000256" key="1">
    <source>
        <dbReference type="ARBA" id="ARBA00006479"/>
    </source>
</evidence>
<dbReference type="InterPro" id="IPR043129">
    <property type="entry name" value="ATPase_NBD"/>
</dbReference>
<dbReference type="EMBL" id="FLUL01000001">
    <property type="protein sequence ID" value="SBW00749.1"/>
    <property type="molecule type" value="Genomic_DNA"/>
</dbReference>
<evidence type="ECO:0000313" key="2">
    <source>
        <dbReference type="EMBL" id="SBW00749.1"/>
    </source>
</evidence>